<feature type="transmembrane region" description="Helical" evidence="2">
    <location>
        <begin position="114"/>
        <end position="133"/>
    </location>
</feature>
<accession>A0A7R9AYI9</accession>
<dbReference type="EMBL" id="OC003157">
    <property type="protein sequence ID" value="CAD7262884.1"/>
    <property type="molecule type" value="Genomic_DNA"/>
</dbReference>
<protein>
    <submittedName>
        <fullName evidence="3">Uncharacterized protein</fullName>
    </submittedName>
</protein>
<evidence type="ECO:0000313" key="3">
    <source>
        <dbReference type="EMBL" id="CAD7262884.1"/>
    </source>
</evidence>
<dbReference type="AlphaFoldDB" id="A0A7R9AYI9"/>
<name>A0A7R9AYI9_TIMSH</name>
<organism evidence="3">
    <name type="scientific">Timema shepardi</name>
    <name type="common">Walking stick</name>
    <dbReference type="NCBI Taxonomy" id="629360"/>
    <lineage>
        <taxon>Eukaryota</taxon>
        <taxon>Metazoa</taxon>
        <taxon>Ecdysozoa</taxon>
        <taxon>Arthropoda</taxon>
        <taxon>Hexapoda</taxon>
        <taxon>Insecta</taxon>
        <taxon>Pterygota</taxon>
        <taxon>Neoptera</taxon>
        <taxon>Polyneoptera</taxon>
        <taxon>Phasmatodea</taxon>
        <taxon>Timematodea</taxon>
        <taxon>Timematoidea</taxon>
        <taxon>Timematidae</taxon>
        <taxon>Timema</taxon>
    </lineage>
</organism>
<keyword evidence="2" id="KW-0472">Membrane</keyword>
<keyword evidence="2" id="KW-0812">Transmembrane</keyword>
<feature type="region of interest" description="Disordered" evidence="1">
    <location>
        <begin position="18"/>
        <end position="40"/>
    </location>
</feature>
<evidence type="ECO:0000256" key="2">
    <source>
        <dbReference type="SAM" id="Phobius"/>
    </source>
</evidence>
<keyword evidence="2" id="KW-1133">Transmembrane helix</keyword>
<reference evidence="3" key="1">
    <citation type="submission" date="2020-11" db="EMBL/GenBank/DDBJ databases">
        <authorList>
            <person name="Tran Van P."/>
        </authorList>
    </citation>
    <scope>NUCLEOTIDE SEQUENCE</scope>
</reference>
<proteinExistence type="predicted"/>
<sequence length="207" mass="24031">MLRIGKVELEEVNPHLRGGRVENHIGGKTTPSSPDRDSNLDIPVLSRRAQHDKRKSRYSKYEVEGTKIKLYTRYIVKSDTINSVIKILYKSYIPLTKQSIQFTIKIQKQVIRELIYLENFIVMCFIVFLIVIFESYSFLEVELHVSLPFLMSSDRMKPGSGDWAVSINFLQEATITSLSNGSNYNIFIQHFNILLNIHTFDLSWKII</sequence>
<gene>
    <name evidence="3" type="ORF">TSIB3V08_LOCUS6980</name>
</gene>
<evidence type="ECO:0000256" key="1">
    <source>
        <dbReference type="SAM" id="MobiDB-lite"/>
    </source>
</evidence>